<keyword evidence="3 6" id="KW-0812">Transmembrane</keyword>
<keyword evidence="4 6" id="KW-1133">Transmembrane helix</keyword>
<evidence type="ECO:0000313" key="7">
    <source>
        <dbReference type="EMBL" id="OEH91578.1"/>
    </source>
</evidence>
<name>A0A1E5LBW2_9BACI</name>
<evidence type="ECO:0000256" key="1">
    <source>
        <dbReference type="ARBA" id="ARBA00004651"/>
    </source>
</evidence>
<dbReference type="InterPro" id="IPR051461">
    <property type="entry name" value="UPF0750_membrane"/>
</dbReference>
<dbReference type="Pfam" id="PF02588">
    <property type="entry name" value="YitT_membrane"/>
    <property type="match status" value="1"/>
</dbReference>
<evidence type="ECO:0000256" key="5">
    <source>
        <dbReference type="ARBA" id="ARBA00023136"/>
    </source>
</evidence>
<dbReference type="InterPro" id="IPR003740">
    <property type="entry name" value="YitT"/>
</dbReference>
<reference evidence="7 8" key="1">
    <citation type="submission" date="2016-08" db="EMBL/GenBank/DDBJ databases">
        <title>Genome of Bacillus solimangrovi GH2-4.</title>
        <authorList>
            <person name="Lim S."/>
            <person name="Kim B.-C."/>
        </authorList>
    </citation>
    <scope>NUCLEOTIDE SEQUENCE [LARGE SCALE GENOMIC DNA]</scope>
    <source>
        <strain evidence="7 8">GH2-4</strain>
    </source>
</reference>
<keyword evidence="8" id="KW-1185">Reference proteome</keyword>
<organism evidence="7 8">
    <name type="scientific">Bacillus solimangrovi</name>
    <dbReference type="NCBI Taxonomy" id="1305675"/>
    <lineage>
        <taxon>Bacteria</taxon>
        <taxon>Bacillati</taxon>
        <taxon>Bacillota</taxon>
        <taxon>Bacilli</taxon>
        <taxon>Bacillales</taxon>
        <taxon>Bacillaceae</taxon>
        <taxon>Bacillus</taxon>
    </lineage>
</organism>
<dbReference type="PANTHER" id="PTHR33545">
    <property type="entry name" value="UPF0750 MEMBRANE PROTEIN YITT-RELATED"/>
    <property type="match status" value="1"/>
</dbReference>
<dbReference type="Proteomes" id="UP000095209">
    <property type="component" value="Unassembled WGS sequence"/>
</dbReference>
<dbReference type="RefSeq" id="WP_069718315.1">
    <property type="nucleotide sequence ID" value="NZ_MJEH01000055.1"/>
</dbReference>
<dbReference type="STRING" id="1305675.BFG57_04170"/>
<feature type="transmembrane region" description="Helical" evidence="6">
    <location>
        <begin position="106"/>
        <end position="135"/>
    </location>
</feature>
<keyword evidence="5 6" id="KW-0472">Membrane</keyword>
<sequence>MNIFYTKAIGLTIGAAIQGLAMALFFFPHAISSGGAAGISIILNALFDIPHATTLWLLNIVMLFIAVKWLGKQSAIWTIYCVTVTSFVVSHLSLEGPINSVVFDLAVGSVIFGVGIGILFRLGASSGGMDILALIISKASKKPAGRILFWINTIILLMTGFVVNVQVIFFALLSQWVSTRIIDIIGKVRIRVKAGLEV</sequence>
<comment type="subcellular location">
    <subcellularLocation>
        <location evidence="1">Cell membrane</location>
        <topology evidence="1">Multi-pass membrane protein</topology>
    </subcellularLocation>
</comment>
<feature type="transmembrane region" description="Helical" evidence="6">
    <location>
        <begin position="74"/>
        <end position="94"/>
    </location>
</feature>
<evidence type="ECO:0000256" key="4">
    <source>
        <dbReference type="ARBA" id="ARBA00022989"/>
    </source>
</evidence>
<feature type="transmembrane region" description="Helical" evidence="6">
    <location>
        <begin position="20"/>
        <end position="43"/>
    </location>
</feature>
<evidence type="ECO:0000256" key="3">
    <source>
        <dbReference type="ARBA" id="ARBA00022692"/>
    </source>
</evidence>
<evidence type="ECO:0000256" key="6">
    <source>
        <dbReference type="SAM" id="Phobius"/>
    </source>
</evidence>
<gene>
    <name evidence="7" type="ORF">BFG57_04170</name>
</gene>
<feature type="transmembrane region" description="Helical" evidence="6">
    <location>
        <begin position="49"/>
        <end position="67"/>
    </location>
</feature>
<protein>
    <recommendedName>
        <fullName evidence="9">YitT family protein</fullName>
    </recommendedName>
</protein>
<dbReference type="OrthoDB" id="2182285at2"/>
<keyword evidence="2" id="KW-1003">Cell membrane</keyword>
<feature type="transmembrane region" description="Helical" evidence="6">
    <location>
        <begin position="147"/>
        <end position="173"/>
    </location>
</feature>
<dbReference type="PANTHER" id="PTHR33545:SF9">
    <property type="entry name" value="UPF0750 MEMBRANE PROTEIN YITE"/>
    <property type="match status" value="1"/>
</dbReference>
<comment type="caution">
    <text evidence="7">The sequence shown here is derived from an EMBL/GenBank/DDBJ whole genome shotgun (WGS) entry which is preliminary data.</text>
</comment>
<accession>A0A1E5LBW2</accession>
<evidence type="ECO:0000256" key="2">
    <source>
        <dbReference type="ARBA" id="ARBA00022475"/>
    </source>
</evidence>
<evidence type="ECO:0008006" key="9">
    <source>
        <dbReference type="Google" id="ProtNLM"/>
    </source>
</evidence>
<dbReference type="EMBL" id="MJEH01000055">
    <property type="protein sequence ID" value="OEH91578.1"/>
    <property type="molecule type" value="Genomic_DNA"/>
</dbReference>
<dbReference type="GO" id="GO:0005886">
    <property type="term" value="C:plasma membrane"/>
    <property type="evidence" value="ECO:0007669"/>
    <property type="project" value="UniProtKB-SubCell"/>
</dbReference>
<proteinExistence type="predicted"/>
<dbReference type="AlphaFoldDB" id="A0A1E5LBW2"/>
<evidence type="ECO:0000313" key="8">
    <source>
        <dbReference type="Proteomes" id="UP000095209"/>
    </source>
</evidence>